<dbReference type="InterPro" id="IPR012677">
    <property type="entry name" value="Nucleotide-bd_a/b_plait_sf"/>
</dbReference>
<keyword evidence="1 2" id="KW-0694">RNA-binding</keyword>
<dbReference type="InterPro" id="IPR000504">
    <property type="entry name" value="RRM_dom"/>
</dbReference>
<dbReference type="Proteomes" id="UP001055439">
    <property type="component" value="Chromosome 6"/>
</dbReference>
<reference evidence="4" key="1">
    <citation type="submission" date="2022-05" db="EMBL/GenBank/DDBJ databases">
        <title>The Musa troglodytarum L. genome provides insights into the mechanism of non-climacteric behaviour and enrichment of carotenoids.</title>
        <authorList>
            <person name="Wang J."/>
        </authorList>
    </citation>
    <scope>NUCLEOTIDE SEQUENCE</scope>
    <source>
        <tissue evidence="4">Leaf</tissue>
    </source>
</reference>
<gene>
    <name evidence="4" type="ORF">MUK42_22320</name>
</gene>
<dbReference type="FunFam" id="3.30.70.330:FF:000250">
    <property type="entry name" value="RNA-binding (RRM/RBD/RNP motifs) family protein"/>
    <property type="match status" value="1"/>
</dbReference>
<dbReference type="Pfam" id="PF00076">
    <property type="entry name" value="RRM_1"/>
    <property type="match status" value="1"/>
</dbReference>
<dbReference type="EMBL" id="CP097508">
    <property type="protein sequence ID" value="URE12791.1"/>
    <property type="molecule type" value="Genomic_DNA"/>
</dbReference>
<dbReference type="InterPro" id="IPR035979">
    <property type="entry name" value="RBD_domain_sf"/>
</dbReference>
<keyword evidence="4" id="KW-0378">Hydrolase</keyword>
<dbReference type="GO" id="GO:0008233">
    <property type="term" value="F:peptidase activity"/>
    <property type="evidence" value="ECO:0007669"/>
    <property type="project" value="UniProtKB-KW"/>
</dbReference>
<keyword evidence="5" id="KW-1185">Reference proteome</keyword>
<dbReference type="GO" id="GO:0003723">
    <property type="term" value="F:RNA binding"/>
    <property type="evidence" value="ECO:0007669"/>
    <property type="project" value="UniProtKB-UniRule"/>
</dbReference>
<evidence type="ECO:0000313" key="5">
    <source>
        <dbReference type="Proteomes" id="UP001055439"/>
    </source>
</evidence>
<proteinExistence type="predicted"/>
<dbReference type="PROSITE" id="PS50102">
    <property type="entry name" value="RRM"/>
    <property type="match status" value="1"/>
</dbReference>
<dbReference type="OrthoDB" id="3919at2759"/>
<sequence>MSPPNVAGQFGDTTYTKVFVGGLAWETQRDTMRKYFEQFGDILEAVVINDKNTGRSKGYGFVTFREPEAAMRACLDPSPVIDGRRANCNLASLGAQRSRPTTPLHGGSRSFRVMKSFQAAGGIQGGMGTTFPSPAATFPAHYAIQQGLPYYVYGFSPYAADYNYPTSYYNMYGGASAQYPLYGGATTGMVAGATGYYPYFQFGQGGGATSTAAAYAQGQGYGMQYPQMFHYSAVTTTAAGMTGFGAQLYGVATSLAPSPTAQAGLHDHGSHSSKPAKSDCSPLQIHSFSLHRDYSARATLGLTMVLLHTSSVLFLHYLTPYLYRNMDTPPYPYTGSRPLPRTERASSIYLPMRLRTLSVAPSPRLLVNPIPAPRSHSLCSSGSPGTGSSQLARRFRRCSSSSVSGSSSSLDLPLLPFQMNEVLIPSESKTLHLYEARYLALLEEMEPYLRGLVVPMLDNISDQEKELEQKLLELTEYLVSLHNLQIKLKASKEELLQTHTKNSMAWAQREGFGDCDQAFIPKLAERISFAGLQPVSGMTVSELLALQKEKLRAMDLRDTLKRVYYGIQFTNKSISMVAAKLAIQSLET</sequence>
<evidence type="ECO:0000259" key="3">
    <source>
        <dbReference type="PROSITE" id="PS50102"/>
    </source>
</evidence>
<organism evidence="4 5">
    <name type="scientific">Musa troglodytarum</name>
    <name type="common">fe'i banana</name>
    <dbReference type="NCBI Taxonomy" id="320322"/>
    <lineage>
        <taxon>Eukaryota</taxon>
        <taxon>Viridiplantae</taxon>
        <taxon>Streptophyta</taxon>
        <taxon>Embryophyta</taxon>
        <taxon>Tracheophyta</taxon>
        <taxon>Spermatophyta</taxon>
        <taxon>Magnoliopsida</taxon>
        <taxon>Liliopsida</taxon>
        <taxon>Zingiberales</taxon>
        <taxon>Musaceae</taxon>
        <taxon>Musa</taxon>
    </lineage>
</organism>
<name>A0A9E7GCY2_9LILI</name>
<protein>
    <submittedName>
        <fullName evidence="4">ATP-dependent protease La (LON) domain</fullName>
    </submittedName>
</protein>
<keyword evidence="4" id="KW-0645">Protease</keyword>
<evidence type="ECO:0000256" key="1">
    <source>
        <dbReference type="ARBA" id="ARBA00022884"/>
    </source>
</evidence>
<feature type="domain" description="RRM" evidence="3">
    <location>
        <begin position="16"/>
        <end position="93"/>
    </location>
</feature>
<dbReference type="CDD" id="cd12384">
    <property type="entry name" value="RRM_RBM24_RBM38_like"/>
    <property type="match status" value="1"/>
</dbReference>
<dbReference type="SMART" id="SM00360">
    <property type="entry name" value="RRM"/>
    <property type="match status" value="1"/>
</dbReference>
<dbReference type="PANTHER" id="PTHR11176">
    <property type="entry name" value="BOULE-RELATED"/>
    <property type="match status" value="1"/>
</dbReference>
<evidence type="ECO:0000313" key="4">
    <source>
        <dbReference type="EMBL" id="URE12791.1"/>
    </source>
</evidence>
<dbReference type="Gene3D" id="3.30.70.330">
    <property type="match status" value="1"/>
</dbReference>
<evidence type="ECO:0000256" key="2">
    <source>
        <dbReference type="PROSITE-ProRule" id="PRU00176"/>
    </source>
</evidence>
<dbReference type="GO" id="GO:0006508">
    <property type="term" value="P:proteolysis"/>
    <property type="evidence" value="ECO:0007669"/>
    <property type="project" value="UniProtKB-KW"/>
</dbReference>
<dbReference type="AlphaFoldDB" id="A0A9E7GCY2"/>
<dbReference type="PANTHER" id="PTHR11176:SF16">
    <property type="entry name" value="OS01G0876800 PROTEIN"/>
    <property type="match status" value="1"/>
</dbReference>
<accession>A0A9E7GCY2</accession>
<dbReference type="SUPFAM" id="SSF54928">
    <property type="entry name" value="RNA-binding domain, RBD"/>
    <property type="match status" value="1"/>
</dbReference>